<sequence>MKFEKVIKGHIVAPNEDFLGEIGINSGKISEISKTTGVLEGEDVHDYGENFVFPGFIDAHVHCYSNPNEGIKQASFAAAKGGITTFLDMPYDLPVPVANAEVLNKKIAIINKESVVDIALWGTIPKENGTKVIDELADAGVAAFKLSTFETDPYRFPRIADADILEAMKKTAERDLVIAFHAENDELLTRYIEEAQTNNQLKPIYHNLTRPPVTETTAVIKLLDMASWTNAKLHIVHVSHGRSLDYINWFKQQGTNVTAETCYNYLLLTTEDLKKHGPKAKINPPLRQPQEVAELEGYLLDDSIDFITSDHAPWQKADKSIGDDDIFKAKSGTPGLEIMIPLLFDYLIRSKELSVSHFADLLALAPAKRFNLLHKGSIELGKDADITVINNNTAWEIDENNFLSVSDISPYHGHQVNNQIEATFVRGQMVYSAEVGVNERATGRFVKPNE</sequence>
<dbReference type="Gene3D" id="2.30.40.10">
    <property type="entry name" value="Urease, subunit C, domain 1"/>
    <property type="match status" value="1"/>
</dbReference>
<dbReference type="NCBIfam" id="TIGR00857">
    <property type="entry name" value="pyrC_multi"/>
    <property type="match status" value="1"/>
</dbReference>
<keyword evidence="2" id="KW-0378">Hydrolase</keyword>
<dbReference type="RefSeq" id="WP_191716275.1">
    <property type="nucleotide sequence ID" value="NZ_JACSPU010000005.1"/>
</dbReference>
<feature type="domain" description="Amidohydrolase-related" evidence="1">
    <location>
        <begin position="51"/>
        <end position="430"/>
    </location>
</feature>
<accession>A0ABR8WGH3</accession>
<evidence type="ECO:0000313" key="3">
    <source>
        <dbReference type="Proteomes" id="UP000658980"/>
    </source>
</evidence>
<evidence type="ECO:0000313" key="2">
    <source>
        <dbReference type="EMBL" id="MBD8016102.1"/>
    </source>
</evidence>
<dbReference type="PANTHER" id="PTHR43668:SF2">
    <property type="entry name" value="ALLANTOINASE"/>
    <property type="match status" value="1"/>
</dbReference>
<dbReference type="SUPFAM" id="SSF51556">
    <property type="entry name" value="Metallo-dependent hydrolases"/>
    <property type="match status" value="1"/>
</dbReference>
<dbReference type="InterPro" id="IPR006680">
    <property type="entry name" value="Amidohydro-rel"/>
</dbReference>
<dbReference type="Pfam" id="PF01979">
    <property type="entry name" value="Amidohydro_1"/>
    <property type="match status" value="1"/>
</dbReference>
<dbReference type="InterPro" id="IPR050138">
    <property type="entry name" value="DHOase/Allantoinase_Hydrolase"/>
</dbReference>
<proteinExistence type="predicted"/>
<organism evidence="2 3">
    <name type="scientific">Planococcus wigleyi</name>
    <dbReference type="NCBI Taxonomy" id="2762216"/>
    <lineage>
        <taxon>Bacteria</taxon>
        <taxon>Bacillati</taxon>
        <taxon>Bacillota</taxon>
        <taxon>Bacilli</taxon>
        <taxon>Bacillales</taxon>
        <taxon>Caryophanaceae</taxon>
        <taxon>Planococcus</taxon>
    </lineage>
</organism>
<dbReference type="EC" id="3.5.2.3" evidence="2"/>
<dbReference type="GO" id="GO:0004151">
    <property type="term" value="F:dihydroorotase activity"/>
    <property type="evidence" value="ECO:0007669"/>
    <property type="project" value="UniProtKB-EC"/>
</dbReference>
<dbReference type="InterPro" id="IPR032466">
    <property type="entry name" value="Metal_Hydrolase"/>
</dbReference>
<reference evidence="2 3" key="1">
    <citation type="submission" date="2020-08" db="EMBL/GenBank/DDBJ databases">
        <title>A Genomic Blueprint of the Chicken Gut Microbiome.</title>
        <authorList>
            <person name="Gilroy R."/>
            <person name="Ravi A."/>
            <person name="Getino M."/>
            <person name="Pursley I."/>
            <person name="Horton D.L."/>
            <person name="Alikhan N.-F."/>
            <person name="Baker D."/>
            <person name="Gharbi K."/>
            <person name="Hall N."/>
            <person name="Watson M."/>
            <person name="Adriaenssens E.M."/>
            <person name="Foster-Nyarko E."/>
            <person name="Jarju S."/>
            <person name="Secka A."/>
            <person name="Antonio M."/>
            <person name="Oren A."/>
            <person name="Chaudhuri R."/>
            <person name="La Ragione R.M."/>
            <person name="Hildebrand F."/>
            <person name="Pallen M.J."/>
        </authorList>
    </citation>
    <scope>NUCLEOTIDE SEQUENCE [LARGE SCALE GENOMIC DNA]</scope>
    <source>
        <strain evidence="2 3">Sa1BUA13</strain>
    </source>
</reference>
<name>A0ABR8WGH3_9BACL</name>
<dbReference type="InterPro" id="IPR011059">
    <property type="entry name" value="Metal-dep_hydrolase_composite"/>
</dbReference>
<gene>
    <name evidence="2" type="primary">pyrC</name>
    <name evidence="2" type="ORF">H9630_14830</name>
</gene>
<dbReference type="PANTHER" id="PTHR43668">
    <property type="entry name" value="ALLANTOINASE"/>
    <property type="match status" value="1"/>
</dbReference>
<dbReference type="Proteomes" id="UP000658980">
    <property type="component" value="Unassembled WGS sequence"/>
</dbReference>
<evidence type="ECO:0000259" key="1">
    <source>
        <dbReference type="Pfam" id="PF01979"/>
    </source>
</evidence>
<dbReference type="Gene3D" id="3.20.20.140">
    <property type="entry name" value="Metal-dependent hydrolases"/>
    <property type="match status" value="1"/>
</dbReference>
<comment type="caution">
    <text evidence="2">The sequence shown here is derived from an EMBL/GenBank/DDBJ whole genome shotgun (WGS) entry which is preliminary data.</text>
</comment>
<dbReference type="SUPFAM" id="SSF51338">
    <property type="entry name" value="Composite domain of metallo-dependent hydrolases"/>
    <property type="match status" value="1"/>
</dbReference>
<keyword evidence="3" id="KW-1185">Reference proteome</keyword>
<dbReference type="EMBL" id="JACSPU010000005">
    <property type="protein sequence ID" value="MBD8016102.1"/>
    <property type="molecule type" value="Genomic_DNA"/>
</dbReference>
<protein>
    <submittedName>
        <fullName evidence="2">Dihydroorotase</fullName>
        <ecNumber evidence="2">3.5.2.3</ecNumber>
    </submittedName>
</protein>